<evidence type="ECO:0000256" key="1">
    <source>
        <dbReference type="ARBA" id="ARBA00022630"/>
    </source>
</evidence>
<feature type="domain" description="Luciferase-like" evidence="6">
    <location>
        <begin position="30"/>
        <end position="245"/>
    </location>
</feature>
<gene>
    <name evidence="7" type="ORF">DFJ68_1522</name>
</gene>
<sequence>MSEHPDETTESAPASAADPRPARVGIQVPPQHASYDDIRRLVATLEDLGVDLLFNWDHFYPLSGDPDGLHFECWTMLAAWAEATERVEIGALVSCNSYRNPNLLADMARTVDHISDGRLVLGIGSGWFERDYDEYGYDFGTAGGRLDALDRDLPVIRDRWSRLNPAPTRDIPILIGGGGEKKTLRIVAEHASIWHGFGDEAQIAHKHRVLDEWCARRGRDPLEIERSAGVAFKPGRDPDQSGDYAGNAQRLHDIGTRLFTASIAPSSPDLGQVRELLAWRDEVNARA</sequence>
<reference evidence="7 8" key="1">
    <citation type="submission" date="2018-10" db="EMBL/GenBank/DDBJ databases">
        <title>Sequencing the genomes of 1000 actinobacteria strains.</title>
        <authorList>
            <person name="Klenk H.-P."/>
        </authorList>
    </citation>
    <scope>NUCLEOTIDE SEQUENCE [LARGE SCALE GENOMIC DNA]</scope>
    <source>
        <strain evidence="7 8">DSM 44267</strain>
    </source>
</reference>
<feature type="region of interest" description="Disordered" evidence="5">
    <location>
        <begin position="228"/>
        <end position="247"/>
    </location>
</feature>
<keyword evidence="3" id="KW-0560">Oxidoreductase</keyword>
<evidence type="ECO:0000256" key="3">
    <source>
        <dbReference type="ARBA" id="ARBA00023002"/>
    </source>
</evidence>
<dbReference type="RefSeq" id="WP_121032232.1">
    <property type="nucleotide sequence ID" value="NZ_RBXT01000001.1"/>
</dbReference>
<proteinExistence type="predicted"/>
<dbReference type="PANTHER" id="PTHR42847">
    <property type="entry name" value="ALKANESULFONATE MONOOXYGENASE"/>
    <property type="match status" value="1"/>
</dbReference>
<dbReference type="InterPro" id="IPR050172">
    <property type="entry name" value="SsuD_RutA_monooxygenase"/>
</dbReference>
<dbReference type="PANTHER" id="PTHR42847:SF8">
    <property type="entry name" value="CONSERVED PROTEIN"/>
    <property type="match status" value="1"/>
</dbReference>
<dbReference type="OrthoDB" id="143323at2"/>
<evidence type="ECO:0000259" key="6">
    <source>
        <dbReference type="Pfam" id="PF00296"/>
    </source>
</evidence>
<name>A0A495XZD8_9MICO</name>
<keyword evidence="2" id="KW-0288">FMN</keyword>
<dbReference type="GO" id="GO:0046306">
    <property type="term" value="P:alkanesulfonate catabolic process"/>
    <property type="evidence" value="ECO:0007669"/>
    <property type="project" value="TreeGrafter"/>
</dbReference>
<keyword evidence="4" id="KW-0503">Monooxygenase</keyword>
<protein>
    <submittedName>
        <fullName evidence="7">Putative F420-dependent oxidoreductase</fullName>
    </submittedName>
</protein>
<feature type="compositionally biased region" description="Low complexity" evidence="5">
    <location>
        <begin position="11"/>
        <end position="23"/>
    </location>
</feature>
<keyword evidence="1" id="KW-0285">Flavoprotein</keyword>
<evidence type="ECO:0000256" key="2">
    <source>
        <dbReference type="ARBA" id="ARBA00022643"/>
    </source>
</evidence>
<dbReference type="Pfam" id="PF00296">
    <property type="entry name" value="Bac_luciferase"/>
    <property type="match status" value="1"/>
</dbReference>
<dbReference type="AlphaFoldDB" id="A0A495XZD8"/>
<dbReference type="SUPFAM" id="SSF51679">
    <property type="entry name" value="Bacterial luciferase-like"/>
    <property type="match status" value="1"/>
</dbReference>
<accession>A0A495XZD8</accession>
<dbReference type="NCBIfam" id="TIGR03856">
    <property type="entry name" value="F420_MSMEG_2906"/>
    <property type="match status" value="1"/>
</dbReference>
<comment type="caution">
    <text evidence="7">The sequence shown here is derived from an EMBL/GenBank/DDBJ whole genome shotgun (WGS) entry which is preliminary data.</text>
</comment>
<evidence type="ECO:0000256" key="4">
    <source>
        <dbReference type="ARBA" id="ARBA00023033"/>
    </source>
</evidence>
<dbReference type="InterPro" id="IPR011251">
    <property type="entry name" value="Luciferase-like_dom"/>
</dbReference>
<evidence type="ECO:0000313" key="7">
    <source>
        <dbReference type="EMBL" id="RKT78086.1"/>
    </source>
</evidence>
<evidence type="ECO:0000256" key="5">
    <source>
        <dbReference type="SAM" id="MobiDB-lite"/>
    </source>
</evidence>
<dbReference type="Gene3D" id="3.20.20.30">
    <property type="entry name" value="Luciferase-like domain"/>
    <property type="match status" value="1"/>
</dbReference>
<keyword evidence="8" id="KW-1185">Reference proteome</keyword>
<feature type="region of interest" description="Disordered" evidence="5">
    <location>
        <begin position="1"/>
        <end position="27"/>
    </location>
</feature>
<dbReference type="InterPro" id="IPR022480">
    <property type="entry name" value="F420_MSMEG2906"/>
</dbReference>
<dbReference type="GO" id="GO:0008726">
    <property type="term" value="F:alkanesulfonate monooxygenase activity"/>
    <property type="evidence" value="ECO:0007669"/>
    <property type="project" value="TreeGrafter"/>
</dbReference>
<evidence type="ECO:0000313" key="8">
    <source>
        <dbReference type="Proteomes" id="UP000278440"/>
    </source>
</evidence>
<organism evidence="7 8">
    <name type="scientific">Terracoccus luteus</name>
    <dbReference type="NCBI Taxonomy" id="53356"/>
    <lineage>
        <taxon>Bacteria</taxon>
        <taxon>Bacillati</taxon>
        <taxon>Actinomycetota</taxon>
        <taxon>Actinomycetes</taxon>
        <taxon>Micrococcales</taxon>
        <taxon>Intrasporangiaceae</taxon>
        <taxon>Terracoccus</taxon>
    </lineage>
</organism>
<dbReference type="Proteomes" id="UP000278440">
    <property type="component" value="Unassembled WGS sequence"/>
</dbReference>
<dbReference type="EMBL" id="RBXT01000001">
    <property type="protein sequence ID" value="RKT78086.1"/>
    <property type="molecule type" value="Genomic_DNA"/>
</dbReference>
<dbReference type="InterPro" id="IPR036661">
    <property type="entry name" value="Luciferase-like_sf"/>
</dbReference>